<evidence type="ECO:0000256" key="1">
    <source>
        <dbReference type="ARBA" id="ARBA00007613"/>
    </source>
</evidence>
<evidence type="ECO:0000313" key="3">
    <source>
        <dbReference type="Proteomes" id="UP000839052"/>
    </source>
</evidence>
<comment type="similarity">
    <text evidence="1">Belongs to the outer membrane factor (OMF) (TC 1.B.17) family.</text>
</comment>
<dbReference type="Gene3D" id="1.20.1600.10">
    <property type="entry name" value="Outer membrane efflux proteins (OEP)"/>
    <property type="match status" value="1"/>
</dbReference>
<dbReference type="InterPro" id="IPR010131">
    <property type="entry name" value="MdtP/NodT-like"/>
</dbReference>
<gene>
    <name evidence="2" type="ORF">NTG6680_1200</name>
</gene>
<reference evidence="2 3" key="1">
    <citation type="submission" date="2021-10" db="EMBL/GenBank/DDBJ databases">
        <authorList>
            <person name="Koch H."/>
        </authorList>
    </citation>
    <scope>NUCLEOTIDE SEQUENCE [LARGE SCALE GENOMIC DNA]</scope>
    <source>
        <strain evidence="2">6680</strain>
    </source>
</reference>
<proteinExistence type="inferred from homology"/>
<evidence type="ECO:0000313" key="2">
    <source>
        <dbReference type="EMBL" id="CAG9932453.1"/>
    </source>
</evidence>
<name>A0ABN8ANV5_9PROT</name>
<accession>A0ABN8ANV5</accession>
<dbReference type="Pfam" id="PF02321">
    <property type="entry name" value="OEP"/>
    <property type="match status" value="2"/>
</dbReference>
<dbReference type="RefSeq" id="WP_275584258.1">
    <property type="nucleotide sequence ID" value="NZ_OU912926.1"/>
</dbReference>
<evidence type="ECO:0008006" key="4">
    <source>
        <dbReference type="Google" id="ProtNLM"/>
    </source>
</evidence>
<dbReference type="PANTHER" id="PTHR30203:SF29">
    <property type="entry name" value="PROTEIN CYAE"/>
    <property type="match status" value="1"/>
</dbReference>
<dbReference type="PANTHER" id="PTHR30203">
    <property type="entry name" value="OUTER MEMBRANE CATION EFFLUX PROTEIN"/>
    <property type="match status" value="1"/>
</dbReference>
<dbReference type="Proteomes" id="UP000839052">
    <property type="component" value="Chromosome"/>
</dbReference>
<protein>
    <recommendedName>
        <fullName evidence="4">Outer membrane efflux protein</fullName>
    </recommendedName>
</protein>
<dbReference type="SUPFAM" id="SSF56954">
    <property type="entry name" value="Outer membrane efflux proteins (OEP)"/>
    <property type="match status" value="1"/>
</dbReference>
<sequence length="244" mass="26833">MAGSIVAVIQAYFDAQMEKATLQAKKQNEAIAKSTFESAQRREVRGAVSRSDTLQATTALAKASLEKNRAIGGYQKALSVLVYTLGVSPQTRVILADDLMDKEVLDSRNLEAWLDIAEKIPPAIMAARAQWESAKQRIIVTRSDGLPTMDFSVSSYQNGYPRQGLPQIQSRVSSIGISLSIPFFDGFSRTYKIRGAEAKVEQREAELQDTEHTILMEVVKAYADAASLQNLQASENCSVLRKSL</sequence>
<dbReference type="InterPro" id="IPR003423">
    <property type="entry name" value="OMP_efflux"/>
</dbReference>
<keyword evidence="3" id="KW-1185">Reference proteome</keyword>
<organism evidence="2 3">
    <name type="scientific">Candidatus Nitrotoga arctica</name>
    <dbReference type="NCBI Taxonomy" id="453162"/>
    <lineage>
        <taxon>Bacteria</taxon>
        <taxon>Pseudomonadati</taxon>
        <taxon>Pseudomonadota</taxon>
        <taxon>Betaproteobacteria</taxon>
        <taxon>Nitrosomonadales</taxon>
        <taxon>Gallionellaceae</taxon>
        <taxon>Candidatus Nitrotoga</taxon>
    </lineage>
</organism>
<dbReference type="EMBL" id="OU912926">
    <property type="protein sequence ID" value="CAG9932453.1"/>
    <property type="molecule type" value="Genomic_DNA"/>
</dbReference>